<evidence type="ECO:0000313" key="10">
    <source>
        <dbReference type="Proteomes" id="UP000838821"/>
    </source>
</evidence>
<evidence type="ECO:0000256" key="4">
    <source>
        <dbReference type="ARBA" id="ARBA00022679"/>
    </source>
</evidence>
<evidence type="ECO:0000259" key="8">
    <source>
        <dbReference type="PROSITE" id="PS50885"/>
    </source>
</evidence>
<dbReference type="RefSeq" id="WP_236288461.1">
    <property type="nucleotide sequence ID" value="NZ_CAKMMW010000008.1"/>
</dbReference>
<keyword evidence="4" id="KW-0808">Transferase</keyword>
<dbReference type="SUPFAM" id="SSF158472">
    <property type="entry name" value="HAMP domain-like"/>
    <property type="match status" value="1"/>
</dbReference>
<name>A0ABM9C9P1_9BACL</name>
<reference evidence="9" key="1">
    <citation type="submission" date="2022-01" db="EMBL/GenBank/DDBJ databases">
        <authorList>
            <person name="Criscuolo A."/>
        </authorList>
    </citation>
    <scope>NUCLEOTIDE SEQUENCE</scope>
    <source>
        <strain evidence="9">CIP111891</strain>
    </source>
</reference>
<dbReference type="PANTHER" id="PTHR34220">
    <property type="entry name" value="SENSOR HISTIDINE KINASE YPDA"/>
    <property type="match status" value="1"/>
</dbReference>
<dbReference type="InterPro" id="IPR036890">
    <property type="entry name" value="HATPase_C_sf"/>
</dbReference>
<dbReference type="CDD" id="cd06225">
    <property type="entry name" value="HAMP"/>
    <property type="match status" value="1"/>
</dbReference>
<keyword evidence="7" id="KW-1133">Transmembrane helix</keyword>
<evidence type="ECO:0000256" key="1">
    <source>
        <dbReference type="ARBA" id="ARBA00004651"/>
    </source>
</evidence>
<feature type="transmembrane region" description="Helical" evidence="7">
    <location>
        <begin position="12"/>
        <end position="34"/>
    </location>
</feature>
<sequence length="587" mass="67032">MRHKMIFLSLRAKFIYLFFLLITIPFFLSGLITYKQYSNNVQAEAIAYTRQIIDQITINLDRYLKEMDRLTLAPYYDKNVIDILNAHLSHIPTTNYVKNDENAKMNFMITSLAIDRNELQGIMIFTNDGIIFSNLQDSLTQNWELSANAWMKDAVAADSGLVIIPPHQVFYYLGGPKEVVSIARVIREATTNKHLGIVKVDLSEKSFEKILASASFSKNSHIYVSDRQDRQLYPLHGKVDLATTSNQIAMAGETYLTATKQSDYTGMYVTGLIPQADMKTGARQLIRFTIFISVGAVLVAYFIAGIASGRLVRPIRHLQMKMKKVQKGDFGERATVTTFDEIGQLTEGFNVMVAEIERLVREVYESKLREREAEFYALQSQINPHFIYNTLESINTMALQAQQYKVSHVVVNLGRLLRYTVDKNAKYVILQDEISFVESYLEIQSSRLGILLLTEFHVEIGHEYLLIPKLILQPLVENVIEHALTDQPVTVKISTRIEGEDLLIVVEDDGAGMSAARRIQVEKHMHAEHVEESKQRFGEKKKEFALRNVHRRLFLLYGEGYGLFMNKTTTKGSQFLVRIPLLYGEES</sequence>
<dbReference type="Proteomes" id="UP000838821">
    <property type="component" value="Unassembled WGS sequence"/>
</dbReference>
<keyword evidence="2" id="KW-1003">Cell membrane</keyword>
<evidence type="ECO:0000256" key="2">
    <source>
        <dbReference type="ARBA" id="ARBA00022475"/>
    </source>
</evidence>
<dbReference type="EMBL" id="CAKMMW010000008">
    <property type="protein sequence ID" value="CAH1207904.1"/>
    <property type="molecule type" value="Genomic_DNA"/>
</dbReference>
<dbReference type="SMART" id="SM00304">
    <property type="entry name" value="HAMP"/>
    <property type="match status" value="1"/>
</dbReference>
<evidence type="ECO:0000256" key="5">
    <source>
        <dbReference type="ARBA" id="ARBA00022777"/>
    </source>
</evidence>
<gene>
    <name evidence="9" type="ORF">PAECIP111891_03122</name>
</gene>
<evidence type="ECO:0000313" key="9">
    <source>
        <dbReference type="EMBL" id="CAH1207904.1"/>
    </source>
</evidence>
<dbReference type="InterPro" id="IPR010559">
    <property type="entry name" value="Sig_transdc_His_kin_internal"/>
</dbReference>
<dbReference type="PROSITE" id="PS50885">
    <property type="entry name" value="HAMP"/>
    <property type="match status" value="1"/>
</dbReference>
<dbReference type="InterPro" id="IPR003594">
    <property type="entry name" value="HATPase_dom"/>
</dbReference>
<dbReference type="Pfam" id="PF00672">
    <property type="entry name" value="HAMP"/>
    <property type="match status" value="1"/>
</dbReference>
<keyword evidence="10" id="KW-1185">Reference proteome</keyword>
<dbReference type="InterPro" id="IPR003660">
    <property type="entry name" value="HAMP_dom"/>
</dbReference>
<keyword evidence="6 7" id="KW-0472">Membrane</keyword>
<feature type="domain" description="HAMP" evidence="8">
    <location>
        <begin position="309"/>
        <end position="361"/>
    </location>
</feature>
<keyword evidence="3" id="KW-0597">Phosphoprotein</keyword>
<protein>
    <recommendedName>
        <fullName evidence="8">HAMP domain-containing protein</fullName>
    </recommendedName>
</protein>
<dbReference type="Pfam" id="PF06580">
    <property type="entry name" value="His_kinase"/>
    <property type="match status" value="1"/>
</dbReference>
<dbReference type="Gene3D" id="3.30.565.10">
    <property type="entry name" value="Histidine kinase-like ATPase, C-terminal domain"/>
    <property type="match status" value="1"/>
</dbReference>
<proteinExistence type="predicted"/>
<evidence type="ECO:0000256" key="7">
    <source>
        <dbReference type="SAM" id="Phobius"/>
    </source>
</evidence>
<evidence type="ECO:0000256" key="3">
    <source>
        <dbReference type="ARBA" id="ARBA00022553"/>
    </source>
</evidence>
<accession>A0ABM9C9P1</accession>
<dbReference type="InterPro" id="IPR050640">
    <property type="entry name" value="Bact_2-comp_sensor_kinase"/>
</dbReference>
<dbReference type="PANTHER" id="PTHR34220:SF7">
    <property type="entry name" value="SENSOR HISTIDINE KINASE YPDA"/>
    <property type="match status" value="1"/>
</dbReference>
<evidence type="ECO:0000256" key="6">
    <source>
        <dbReference type="ARBA" id="ARBA00023136"/>
    </source>
</evidence>
<dbReference type="SUPFAM" id="SSF55874">
    <property type="entry name" value="ATPase domain of HSP90 chaperone/DNA topoisomerase II/histidine kinase"/>
    <property type="match status" value="1"/>
</dbReference>
<dbReference type="Gene3D" id="6.10.340.10">
    <property type="match status" value="1"/>
</dbReference>
<comment type="caution">
    <text evidence="9">The sequence shown here is derived from an EMBL/GenBank/DDBJ whole genome shotgun (WGS) entry which is preliminary data.</text>
</comment>
<organism evidence="9 10">
    <name type="scientific">Paenibacillus allorhizoplanae</name>
    <dbReference type="NCBI Taxonomy" id="2905648"/>
    <lineage>
        <taxon>Bacteria</taxon>
        <taxon>Bacillati</taxon>
        <taxon>Bacillota</taxon>
        <taxon>Bacilli</taxon>
        <taxon>Bacillales</taxon>
        <taxon>Paenibacillaceae</taxon>
        <taxon>Paenibacillus</taxon>
    </lineage>
</organism>
<comment type="subcellular location">
    <subcellularLocation>
        <location evidence="1">Cell membrane</location>
        <topology evidence="1">Multi-pass membrane protein</topology>
    </subcellularLocation>
</comment>
<dbReference type="Pfam" id="PF02518">
    <property type="entry name" value="HATPase_c"/>
    <property type="match status" value="1"/>
</dbReference>
<keyword evidence="5" id="KW-0418">Kinase</keyword>
<keyword evidence="7" id="KW-0812">Transmembrane</keyword>
<feature type="transmembrane region" description="Helical" evidence="7">
    <location>
        <begin position="288"/>
        <end position="312"/>
    </location>
</feature>